<dbReference type="EMBL" id="LT899436">
    <property type="protein sequence ID" value="SNR16949.1"/>
    <property type="molecule type" value="Genomic_DNA"/>
</dbReference>
<keyword evidence="3" id="KW-1185">Reference proteome</keyword>
<sequence>MKHIITLLVISIFILTGCKEQEKKAIQYFKKYDETTEIAEQQNHENSRMKFKLLQSKFIDMNEVFEPFQKELAQFSKENYQSLKPIILEQSIPSIQQSIKDGKLTYEKLTLFYLYRIRKFESDSTKYLNAIISLNPKVIAEAKEKDKELKQRTVANESVFGMPILLKDNINTENLPTTAGAFALKNNKTNDAFITKQLKANGALILGKVNLSEWAYYFCSGCPLGYSAIGGQTLNPYGRKIFETGGSSSGSGVATAVNYAVATIGTETAGSITSPSSQNSVVGLKPTIGLLSRSGIVPISSTLDTPGPMTKNVVDSHILLRALLGKDTSDQKSFELTEDEKQFKTQSLEGKRLGVFTALLNDSIYKRTIDNIKSAGASIVEIAPEQTSLQGFLTLLNIDMKHDLPKYLADKNITDKTVKDLVAFNSKDSLLRAPYGQQLFEGIVKDSTTTEEFAKVKSNLKKAGLTFYKVFEKDQLDAILSINNYHAAYSAVAEYPNLTIPMGYKETGEPINLTFIGLPKSEFKLLSLGMAFEKLTKARKLPKDYE</sequence>
<evidence type="ECO:0000313" key="3">
    <source>
        <dbReference type="Proteomes" id="UP000215214"/>
    </source>
</evidence>
<accession>A0A238UCQ3</accession>
<dbReference type="PANTHER" id="PTHR42678:SF34">
    <property type="entry name" value="OS04G0183300 PROTEIN"/>
    <property type="match status" value="1"/>
</dbReference>
<gene>
    <name evidence="2" type="primary">gatA</name>
    <name evidence="2" type="ORF">TJEJU_3298</name>
</gene>
<evidence type="ECO:0000313" key="2">
    <source>
        <dbReference type="EMBL" id="SNR16949.1"/>
    </source>
</evidence>
<evidence type="ECO:0000259" key="1">
    <source>
        <dbReference type="Pfam" id="PF01425"/>
    </source>
</evidence>
<keyword evidence="2" id="KW-0436">Ligase</keyword>
<dbReference type="OrthoDB" id="9811471at2"/>
<dbReference type="AlphaFoldDB" id="A0A238UCQ3"/>
<dbReference type="KEGG" id="tje:TJEJU_3298"/>
<dbReference type="GO" id="GO:0050567">
    <property type="term" value="F:glutaminyl-tRNA synthase (glutamine-hydrolyzing) activity"/>
    <property type="evidence" value="ECO:0007669"/>
    <property type="project" value="UniProtKB-EC"/>
</dbReference>
<feature type="domain" description="Amidase" evidence="1">
    <location>
        <begin position="125"/>
        <end position="481"/>
    </location>
</feature>
<name>A0A238UCQ3_9FLAO</name>
<organism evidence="2 3">
    <name type="scientific">Tenacibaculum jejuense</name>
    <dbReference type="NCBI Taxonomy" id="584609"/>
    <lineage>
        <taxon>Bacteria</taxon>
        <taxon>Pseudomonadati</taxon>
        <taxon>Bacteroidota</taxon>
        <taxon>Flavobacteriia</taxon>
        <taxon>Flavobacteriales</taxon>
        <taxon>Flavobacteriaceae</taxon>
        <taxon>Tenacibaculum</taxon>
    </lineage>
</organism>
<dbReference type="InterPro" id="IPR023631">
    <property type="entry name" value="Amidase_dom"/>
</dbReference>
<reference evidence="2 3" key="1">
    <citation type="submission" date="2017-07" db="EMBL/GenBank/DDBJ databases">
        <authorList>
            <person name="Sun Z.S."/>
            <person name="Albrecht U."/>
            <person name="Echele G."/>
            <person name="Lee C.C."/>
        </authorList>
    </citation>
    <scope>NUCLEOTIDE SEQUENCE [LARGE SCALE GENOMIC DNA]</scope>
    <source>
        <strain evidence="3">type strain: KCTC 22618</strain>
    </source>
</reference>
<dbReference type="RefSeq" id="WP_095073855.1">
    <property type="nucleotide sequence ID" value="NZ_LT899436.1"/>
</dbReference>
<proteinExistence type="predicted"/>
<dbReference type="EC" id="6.3.5.7" evidence="2"/>
<dbReference type="InterPro" id="IPR036928">
    <property type="entry name" value="AS_sf"/>
</dbReference>
<dbReference type="Proteomes" id="UP000215214">
    <property type="component" value="Chromosome TJEJU"/>
</dbReference>
<protein>
    <submittedName>
        <fullName evidence="2">Glutaminyl-tRNA synthase (Glutamine-hydrolyzing)</fullName>
        <ecNumber evidence="2">6.3.5.7</ecNumber>
    </submittedName>
</protein>
<dbReference type="PROSITE" id="PS51257">
    <property type="entry name" value="PROKAR_LIPOPROTEIN"/>
    <property type="match status" value="1"/>
</dbReference>
<dbReference type="Pfam" id="PF01425">
    <property type="entry name" value="Amidase"/>
    <property type="match status" value="1"/>
</dbReference>
<dbReference type="PANTHER" id="PTHR42678">
    <property type="entry name" value="AMIDASE"/>
    <property type="match status" value="1"/>
</dbReference>
<dbReference type="Gene3D" id="3.90.1300.10">
    <property type="entry name" value="Amidase signature (AS) domain"/>
    <property type="match status" value="1"/>
</dbReference>
<dbReference type="SUPFAM" id="SSF75304">
    <property type="entry name" value="Amidase signature (AS) enzymes"/>
    <property type="match status" value="1"/>
</dbReference>